<dbReference type="PANTHER" id="PTHR33840:SF1">
    <property type="entry name" value="TLE1 PHOSPHOLIPASE DOMAIN-CONTAINING PROTEIN"/>
    <property type="match status" value="1"/>
</dbReference>
<dbReference type="OrthoDB" id="4378831at2"/>
<name>A0A4R6UYW8_9PSEU</name>
<dbReference type="Pfam" id="PF09994">
    <property type="entry name" value="T6SS_Tle1-like_cat"/>
    <property type="match status" value="1"/>
</dbReference>
<dbReference type="Proteomes" id="UP000295705">
    <property type="component" value="Unassembled WGS sequence"/>
</dbReference>
<dbReference type="RefSeq" id="WP_133829360.1">
    <property type="nucleotide sequence ID" value="NZ_BAABHR010000021.1"/>
</dbReference>
<dbReference type="EMBL" id="SNYO01000011">
    <property type="protein sequence ID" value="TDQ48874.1"/>
    <property type="molecule type" value="Genomic_DNA"/>
</dbReference>
<protein>
    <submittedName>
        <fullName evidence="2">Putative alpha/beta hydrolase family protein DUF2235</fullName>
    </submittedName>
</protein>
<dbReference type="GO" id="GO:0016787">
    <property type="term" value="F:hydrolase activity"/>
    <property type="evidence" value="ECO:0007669"/>
    <property type="project" value="UniProtKB-KW"/>
</dbReference>
<organism evidence="2 3">
    <name type="scientific">Actinomycetospora succinea</name>
    <dbReference type="NCBI Taxonomy" id="663603"/>
    <lineage>
        <taxon>Bacteria</taxon>
        <taxon>Bacillati</taxon>
        <taxon>Actinomycetota</taxon>
        <taxon>Actinomycetes</taxon>
        <taxon>Pseudonocardiales</taxon>
        <taxon>Pseudonocardiaceae</taxon>
        <taxon>Actinomycetospora</taxon>
    </lineage>
</organism>
<evidence type="ECO:0000313" key="3">
    <source>
        <dbReference type="Proteomes" id="UP000295705"/>
    </source>
</evidence>
<proteinExistence type="predicted"/>
<dbReference type="PANTHER" id="PTHR33840">
    <property type="match status" value="1"/>
</dbReference>
<keyword evidence="3" id="KW-1185">Reference proteome</keyword>
<evidence type="ECO:0000313" key="2">
    <source>
        <dbReference type="EMBL" id="TDQ48874.1"/>
    </source>
</evidence>
<dbReference type="AlphaFoldDB" id="A0A4R6UYW8"/>
<accession>A0A4R6UYW8</accession>
<comment type="caution">
    <text evidence="2">The sequence shown here is derived from an EMBL/GenBank/DDBJ whole genome shotgun (WGS) entry which is preliminary data.</text>
</comment>
<feature type="domain" description="T6SS Phospholipase effector Tle1-like catalytic" evidence="1">
    <location>
        <begin position="2"/>
        <end position="269"/>
    </location>
</feature>
<gene>
    <name evidence="2" type="ORF">EV188_11144</name>
</gene>
<reference evidence="2 3" key="1">
    <citation type="submission" date="2019-03" db="EMBL/GenBank/DDBJ databases">
        <title>Genomic Encyclopedia of Type Strains, Phase IV (KMG-IV): sequencing the most valuable type-strain genomes for metagenomic binning, comparative biology and taxonomic classification.</title>
        <authorList>
            <person name="Goeker M."/>
        </authorList>
    </citation>
    <scope>NUCLEOTIDE SEQUENCE [LARGE SCALE GENOMIC DNA]</scope>
    <source>
        <strain evidence="2 3">DSM 45775</strain>
    </source>
</reference>
<sequence length="389" mass="42607">MKRLVVCCDGTWNSPDEMDADGLPVPTNVSMIARAVAETDAEGHGQRVFYDKGVGTAGRLDRITGGAFGAGVSRNVLAAYRFLIDTYEPGDEIFFFGFSRGAFTARSTAGFVHNCGILRREYEHHLDDAFALYRSRAKVSEPRRLESELFRRSFSHEPRIRFIGVFDTVGALGIPVTGVAFARLVNRRFRFHDTDLSSRVDGAFHALAMHERRGSFPPTLWTLPSNAPADAERHRQELEQVWFTGVHSDVGGGYGDRELADITLLWMISRARRFGLALTEGSVDDTGPDALGPRHNSLRGIYRLLPRDDRTPADGQRVASSAVDRQTLEHDAPSAFAAILDDPTRVTEVEHIVSAPASLAAPAGDGRSVLGTTGRCADVVSVRARTGPR</sequence>
<dbReference type="InterPro" id="IPR018712">
    <property type="entry name" value="Tle1-like_cat"/>
</dbReference>
<keyword evidence="2" id="KW-0378">Hydrolase</keyword>
<evidence type="ECO:0000259" key="1">
    <source>
        <dbReference type="Pfam" id="PF09994"/>
    </source>
</evidence>